<organism evidence="2 3">
    <name type="scientific">Kaustia mangrovi</name>
    <dbReference type="NCBI Taxonomy" id="2593653"/>
    <lineage>
        <taxon>Bacteria</taxon>
        <taxon>Pseudomonadati</taxon>
        <taxon>Pseudomonadota</taxon>
        <taxon>Alphaproteobacteria</taxon>
        <taxon>Hyphomicrobiales</taxon>
        <taxon>Parvibaculaceae</taxon>
        <taxon>Kaustia</taxon>
    </lineage>
</organism>
<dbReference type="KEGG" id="kmn:HW532_14390"/>
<dbReference type="InterPro" id="IPR016786">
    <property type="entry name" value="YdeI_bac"/>
</dbReference>
<protein>
    <submittedName>
        <fullName evidence="2">YdeI/OmpD-associated family protein</fullName>
    </submittedName>
</protein>
<evidence type="ECO:0000313" key="2">
    <source>
        <dbReference type="EMBL" id="QPC45354.1"/>
    </source>
</evidence>
<dbReference type="SUPFAM" id="SSF159888">
    <property type="entry name" value="YdhG-like"/>
    <property type="match status" value="1"/>
</dbReference>
<dbReference type="Pfam" id="PF13376">
    <property type="entry name" value="OmdA"/>
    <property type="match status" value="1"/>
</dbReference>
<dbReference type="InterPro" id="IPR014922">
    <property type="entry name" value="YdhG-like"/>
</dbReference>
<dbReference type="PIRSF" id="PIRSF021308">
    <property type="entry name" value="UCP021308"/>
    <property type="match status" value="1"/>
</dbReference>
<evidence type="ECO:0000259" key="1">
    <source>
        <dbReference type="Pfam" id="PF08818"/>
    </source>
</evidence>
<accession>A0A7S8C8I0</accession>
<dbReference type="AlphaFoldDB" id="A0A7S8C8I0"/>
<gene>
    <name evidence="2" type="ORF">HW532_14390</name>
</gene>
<sequence>MNEADARVEAFYGGADRWRDELAALRVILLDCPVTETFKWRSPCYTAEGGNVAAVWSLKESCTLSFFKGVLLKDTDGILAAPGDNSRSMRLVRFASLAEIAGMEPVLKRYVHEAVALEKAGLKVDFGKDKPVLPDELTERFARDPELKAAFEALTPGRQRGYALHFSQARQSKTRISRIEKCAPRILDGKGLHDR</sequence>
<reference evidence="2 3" key="1">
    <citation type="submission" date="2020-06" db="EMBL/GenBank/DDBJ databases">
        <title>Genome sequence of 2 isolates from Red Sea Mangroves.</title>
        <authorList>
            <person name="Sefrji F."/>
            <person name="Michoud G."/>
            <person name="Merlino G."/>
            <person name="Daffonchio D."/>
        </authorList>
    </citation>
    <scope>NUCLEOTIDE SEQUENCE [LARGE SCALE GENOMIC DNA]</scope>
    <source>
        <strain evidence="2 3">R1DC25</strain>
    </source>
</reference>
<dbReference type="Pfam" id="PF08818">
    <property type="entry name" value="DUF1801"/>
    <property type="match status" value="1"/>
</dbReference>
<feature type="domain" description="YdhG-like" evidence="1">
    <location>
        <begin position="18"/>
        <end position="115"/>
    </location>
</feature>
<evidence type="ECO:0000313" key="3">
    <source>
        <dbReference type="Proteomes" id="UP000593594"/>
    </source>
</evidence>
<dbReference type="EMBL" id="CP058214">
    <property type="protein sequence ID" value="QPC45354.1"/>
    <property type="molecule type" value="Genomic_DNA"/>
</dbReference>
<proteinExistence type="predicted"/>
<keyword evidence="3" id="KW-1185">Reference proteome</keyword>
<name>A0A7S8C8I0_9HYPH</name>
<dbReference type="Proteomes" id="UP000593594">
    <property type="component" value="Chromosome"/>
</dbReference>